<name>A0A5J4YPK8_PORPP</name>
<gene>
    <name evidence="1" type="ORF">FVE85_8131</name>
</gene>
<evidence type="ECO:0000313" key="2">
    <source>
        <dbReference type="Proteomes" id="UP000324585"/>
    </source>
</evidence>
<keyword evidence="2" id="KW-1185">Reference proteome</keyword>
<comment type="caution">
    <text evidence="1">The sequence shown here is derived from an EMBL/GenBank/DDBJ whole genome shotgun (WGS) entry which is preliminary data.</text>
</comment>
<accession>A0A5J4YPK8</accession>
<proteinExistence type="predicted"/>
<protein>
    <submittedName>
        <fullName evidence="1">Uncharacterized protein</fullName>
    </submittedName>
</protein>
<organism evidence="1 2">
    <name type="scientific">Porphyridium purpureum</name>
    <name type="common">Red alga</name>
    <name type="synonym">Porphyridium cruentum</name>
    <dbReference type="NCBI Taxonomy" id="35688"/>
    <lineage>
        <taxon>Eukaryota</taxon>
        <taxon>Rhodophyta</taxon>
        <taxon>Bangiophyceae</taxon>
        <taxon>Porphyridiales</taxon>
        <taxon>Porphyridiaceae</taxon>
        <taxon>Porphyridium</taxon>
    </lineage>
</organism>
<sequence length="195" mass="21232">MSDYWDQVKAIWPATQGAQCLAGPPEVYRVHQYISVELHRVLFCSSHIRPAATTRDPCFVTSAAAKKSEHALLHAPTTIPNAKTMSPVNDGSCAPRAANSDPVCVVPLSQREVSSVACQEESSSGSESPMWEEQPPVTITTRDAAHARLASRLWLSSADDVLESYHRALANPPFGLDSESSLNLSTQSNILDERF</sequence>
<dbReference type="Proteomes" id="UP000324585">
    <property type="component" value="Unassembled WGS sequence"/>
</dbReference>
<dbReference type="AlphaFoldDB" id="A0A5J4YPK8"/>
<reference evidence="2" key="1">
    <citation type="journal article" date="2019" name="Nat. Commun.">
        <title>Expansion of phycobilisome linker gene families in mesophilic red algae.</title>
        <authorList>
            <person name="Lee J."/>
            <person name="Kim D."/>
            <person name="Bhattacharya D."/>
            <person name="Yoon H.S."/>
        </authorList>
    </citation>
    <scope>NUCLEOTIDE SEQUENCE [LARGE SCALE GENOMIC DNA]</scope>
    <source>
        <strain evidence="2">CCMP 1328</strain>
    </source>
</reference>
<evidence type="ECO:0000313" key="1">
    <source>
        <dbReference type="EMBL" id="KAA8492624.1"/>
    </source>
</evidence>
<dbReference type="EMBL" id="VRMN01000009">
    <property type="protein sequence ID" value="KAA8492624.1"/>
    <property type="molecule type" value="Genomic_DNA"/>
</dbReference>